<organism evidence="1 2">
    <name type="scientific">Mailhella massiliensis</name>
    <dbReference type="NCBI Taxonomy" id="1903261"/>
    <lineage>
        <taxon>Bacteria</taxon>
        <taxon>Pseudomonadati</taxon>
        <taxon>Thermodesulfobacteriota</taxon>
        <taxon>Desulfovibrionia</taxon>
        <taxon>Desulfovibrionales</taxon>
        <taxon>Desulfovibrionaceae</taxon>
        <taxon>Mailhella</taxon>
    </lineage>
</organism>
<evidence type="ECO:0000313" key="2">
    <source>
        <dbReference type="Proteomes" id="UP000698963"/>
    </source>
</evidence>
<reference evidence="1" key="2">
    <citation type="submission" date="2021-09" db="EMBL/GenBank/DDBJ databases">
        <authorList>
            <person name="Gilroy R."/>
        </authorList>
    </citation>
    <scope>NUCLEOTIDE SEQUENCE</scope>
    <source>
        <strain evidence="1">ChiGjej2B2-19336</strain>
    </source>
</reference>
<gene>
    <name evidence="1" type="ORF">K8W16_07510</name>
</gene>
<dbReference type="EMBL" id="DYZA01000151">
    <property type="protein sequence ID" value="HJD97476.1"/>
    <property type="molecule type" value="Genomic_DNA"/>
</dbReference>
<accession>A0A921DRV1</accession>
<comment type="caution">
    <text evidence="1">The sequence shown here is derived from an EMBL/GenBank/DDBJ whole genome shotgun (WGS) entry which is preliminary data.</text>
</comment>
<sequence>LQSALAGYKSDAPILVGCPSCKIGIARTLMTMDMEHPARGKDKVREDKPVIDTHRPVLHNAEWLAETLLGKNWLSLFKAQASRTEGHPGVRVVCMEKKD</sequence>
<dbReference type="AlphaFoldDB" id="A0A921DRV1"/>
<protein>
    <submittedName>
        <fullName evidence="1">Uncharacterized protein</fullName>
    </submittedName>
</protein>
<dbReference type="RefSeq" id="WP_304122530.1">
    <property type="nucleotide sequence ID" value="NZ_DYZA01000151.1"/>
</dbReference>
<feature type="non-terminal residue" evidence="1">
    <location>
        <position position="1"/>
    </location>
</feature>
<name>A0A921DRV1_9BACT</name>
<proteinExistence type="predicted"/>
<dbReference type="Proteomes" id="UP000698963">
    <property type="component" value="Unassembled WGS sequence"/>
</dbReference>
<reference evidence="1" key="1">
    <citation type="journal article" date="2021" name="PeerJ">
        <title>Extensive microbial diversity within the chicken gut microbiome revealed by metagenomics and culture.</title>
        <authorList>
            <person name="Gilroy R."/>
            <person name="Ravi A."/>
            <person name="Getino M."/>
            <person name="Pursley I."/>
            <person name="Horton D.L."/>
            <person name="Alikhan N.F."/>
            <person name="Baker D."/>
            <person name="Gharbi K."/>
            <person name="Hall N."/>
            <person name="Watson M."/>
            <person name="Adriaenssens E.M."/>
            <person name="Foster-Nyarko E."/>
            <person name="Jarju S."/>
            <person name="Secka A."/>
            <person name="Antonio M."/>
            <person name="Oren A."/>
            <person name="Chaudhuri R.R."/>
            <person name="La Ragione R."/>
            <person name="Hildebrand F."/>
            <person name="Pallen M.J."/>
        </authorList>
    </citation>
    <scope>NUCLEOTIDE SEQUENCE</scope>
    <source>
        <strain evidence="1">ChiGjej2B2-19336</strain>
    </source>
</reference>
<evidence type="ECO:0000313" key="1">
    <source>
        <dbReference type="EMBL" id="HJD97476.1"/>
    </source>
</evidence>